<reference evidence="2" key="1">
    <citation type="journal article" date="2019" name="bioRxiv">
        <title>The Genome of the Zebra Mussel, Dreissena polymorpha: A Resource for Invasive Species Research.</title>
        <authorList>
            <person name="McCartney M.A."/>
            <person name="Auch B."/>
            <person name="Kono T."/>
            <person name="Mallez S."/>
            <person name="Zhang Y."/>
            <person name="Obille A."/>
            <person name="Becker A."/>
            <person name="Abrahante J.E."/>
            <person name="Garbe J."/>
            <person name="Badalamenti J.P."/>
            <person name="Herman A."/>
            <person name="Mangelson H."/>
            <person name="Liachko I."/>
            <person name="Sullivan S."/>
            <person name="Sone E.D."/>
            <person name="Koren S."/>
            <person name="Silverstein K.A.T."/>
            <person name="Beckman K.B."/>
            <person name="Gohl D.M."/>
        </authorList>
    </citation>
    <scope>NUCLEOTIDE SEQUENCE</scope>
    <source>
        <strain evidence="2">Duluth1</strain>
        <tissue evidence="2">Whole animal</tissue>
    </source>
</reference>
<dbReference type="PANTHER" id="PTHR33153:SF3">
    <property type="entry name" value="TRAFFICKING PROTEIN PARTICLE COMPLEX SUBUNIT 11 DOMAIN-CONTAINING PROTEIN"/>
    <property type="match status" value="1"/>
</dbReference>
<dbReference type="Pfam" id="PF25273">
    <property type="entry name" value="DUF7869"/>
    <property type="match status" value="1"/>
</dbReference>
<dbReference type="InterPro" id="IPR057191">
    <property type="entry name" value="DUF7869"/>
</dbReference>
<comment type="caution">
    <text evidence="2">The sequence shown here is derived from an EMBL/GenBank/DDBJ whole genome shotgun (WGS) entry which is preliminary data.</text>
</comment>
<keyword evidence="3" id="KW-1185">Reference proteome</keyword>
<organism evidence="2 3">
    <name type="scientific">Dreissena polymorpha</name>
    <name type="common">Zebra mussel</name>
    <name type="synonym">Mytilus polymorpha</name>
    <dbReference type="NCBI Taxonomy" id="45954"/>
    <lineage>
        <taxon>Eukaryota</taxon>
        <taxon>Metazoa</taxon>
        <taxon>Spiralia</taxon>
        <taxon>Lophotrochozoa</taxon>
        <taxon>Mollusca</taxon>
        <taxon>Bivalvia</taxon>
        <taxon>Autobranchia</taxon>
        <taxon>Heteroconchia</taxon>
        <taxon>Euheterodonta</taxon>
        <taxon>Imparidentia</taxon>
        <taxon>Neoheterodontei</taxon>
        <taxon>Myida</taxon>
        <taxon>Dreissenoidea</taxon>
        <taxon>Dreissenidae</taxon>
        <taxon>Dreissena</taxon>
    </lineage>
</organism>
<sequence>MSFLIVGHTHEDIDAKFSEVSRLLNTKDAEYFDDFLNVLKNAERITQLFDVKSWIEGDLNKVEHITQPLHFKFVSVDGGVKVFYKGVQSQPWSALNGNFLNKAPSGKRNIEAKF</sequence>
<dbReference type="PANTHER" id="PTHR33153">
    <property type="entry name" value="MYND-TYPE DOMAIN-CONTAINING PROTEIN"/>
    <property type="match status" value="1"/>
</dbReference>
<accession>A0A9D4KQA6</accession>
<dbReference type="AlphaFoldDB" id="A0A9D4KQA6"/>
<dbReference type="Proteomes" id="UP000828390">
    <property type="component" value="Unassembled WGS sequence"/>
</dbReference>
<dbReference type="EMBL" id="JAIWYP010000003">
    <property type="protein sequence ID" value="KAH3844072.1"/>
    <property type="molecule type" value="Genomic_DNA"/>
</dbReference>
<evidence type="ECO:0000259" key="1">
    <source>
        <dbReference type="Pfam" id="PF25273"/>
    </source>
</evidence>
<name>A0A9D4KQA6_DREPO</name>
<reference evidence="2" key="2">
    <citation type="submission" date="2020-11" db="EMBL/GenBank/DDBJ databases">
        <authorList>
            <person name="McCartney M.A."/>
            <person name="Auch B."/>
            <person name="Kono T."/>
            <person name="Mallez S."/>
            <person name="Becker A."/>
            <person name="Gohl D.M."/>
            <person name="Silverstein K.A.T."/>
            <person name="Koren S."/>
            <person name="Bechman K.B."/>
            <person name="Herman A."/>
            <person name="Abrahante J.E."/>
            <person name="Garbe J."/>
        </authorList>
    </citation>
    <scope>NUCLEOTIDE SEQUENCE</scope>
    <source>
        <strain evidence="2">Duluth1</strain>
        <tissue evidence="2">Whole animal</tissue>
    </source>
</reference>
<gene>
    <name evidence="2" type="ORF">DPMN_086324</name>
</gene>
<evidence type="ECO:0000313" key="2">
    <source>
        <dbReference type="EMBL" id="KAH3844072.1"/>
    </source>
</evidence>
<proteinExistence type="predicted"/>
<evidence type="ECO:0000313" key="3">
    <source>
        <dbReference type="Proteomes" id="UP000828390"/>
    </source>
</evidence>
<feature type="domain" description="DUF7869" evidence="1">
    <location>
        <begin position="1"/>
        <end position="88"/>
    </location>
</feature>
<protein>
    <recommendedName>
        <fullName evidence="1">DUF7869 domain-containing protein</fullName>
    </recommendedName>
</protein>